<dbReference type="InterPro" id="IPR027417">
    <property type="entry name" value="P-loop_NTPase"/>
</dbReference>
<evidence type="ECO:0000256" key="13">
    <source>
        <dbReference type="RuleBase" id="RU003925"/>
    </source>
</evidence>
<keyword evidence="3" id="KW-0813">Transport</keyword>
<evidence type="ECO:0000256" key="10">
    <source>
        <dbReference type="ARBA" id="ARBA00040616"/>
    </source>
</evidence>
<dbReference type="Proteomes" id="UP000280834">
    <property type="component" value="Unassembled WGS sequence"/>
</dbReference>
<dbReference type="InterPro" id="IPR006689">
    <property type="entry name" value="Small_GTPase_ARF/SAR"/>
</dbReference>
<dbReference type="GO" id="GO:0005794">
    <property type="term" value="C:Golgi apparatus"/>
    <property type="evidence" value="ECO:0007669"/>
    <property type="project" value="UniProtKB-SubCell"/>
</dbReference>
<feature type="binding site" evidence="11">
    <location>
        <position position="87"/>
    </location>
    <ligand>
        <name>GTP</name>
        <dbReference type="ChEBI" id="CHEBI:37565"/>
    </ligand>
</feature>
<keyword evidence="12" id="KW-0460">Magnesium</keyword>
<feature type="binding site" evidence="11">
    <location>
        <begin position="143"/>
        <end position="146"/>
    </location>
    <ligand>
        <name>GTP</name>
        <dbReference type="ChEBI" id="CHEBI:37565"/>
    </ligand>
</feature>
<dbReference type="GO" id="GO:0003924">
    <property type="term" value="F:GTPase activity"/>
    <property type="evidence" value="ECO:0007669"/>
    <property type="project" value="InterPro"/>
</dbReference>
<keyword evidence="5 11" id="KW-0547">Nucleotide-binding</keyword>
<dbReference type="GO" id="GO:0015031">
    <property type="term" value="P:protein transport"/>
    <property type="evidence" value="ECO:0007669"/>
    <property type="project" value="UniProtKB-KW"/>
</dbReference>
<keyword evidence="9" id="KW-0449">Lipoprotein</keyword>
<keyword evidence="8 11" id="KW-0342">GTP-binding</keyword>
<dbReference type="Gene3D" id="3.40.50.300">
    <property type="entry name" value="P-loop containing nucleotide triphosphate hydrolases"/>
    <property type="match status" value="1"/>
</dbReference>
<dbReference type="PRINTS" id="PR00328">
    <property type="entry name" value="SAR1GTPBP"/>
</dbReference>
<evidence type="ECO:0000256" key="1">
    <source>
        <dbReference type="ARBA" id="ARBA00004555"/>
    </source>
</evidence>
<feature type="binding site" evidence="12">
    <location>
        <position position="65"/>
    </location>
    <ligand>
        <name>Mg(2+)</name>
        <dbReference type="ChEBI" id="CHEBI:18420"/>
    </ligand>
</feature>
<dbReference type="GO" id="GO:0005525">
    <property type="term" value="F:GTP binding"/>
    <property type="evidence" value="ECO:0007669"/>
    <property type="project" value="UniProtKB-KW"/>
</dbReference>
<dbReference type="SMART" id="SM00177">
    <property type="entry name" value="ARF"/>
    <property type="match status" value="1"/>
</dbReference>
<comment type="subcellular location">
    <subcellularLocation>
        <location evidence="1">Golgi apparatus</location>
    </subcellularLocation>
</comment>
<dbReference type="FunFam" id="3.40.50.300:FF:000281">
    <property type="entry name" value="ADP-ribosylation factor-like protein 3"/>
    <property type="match status" value="1"/>
</dbReference>
<dbReference type="PROSITE" id="PS51417">
    <property type="entry name" value="ARF"/>
    <property type="match status" value="1"/>
</dbReference>
<dbReference type="SUPFAM" id="SSF52540">
    <property type="entry name" value="P-loop containing nucleoside triphosphate hydrolases"/>
    <property type="match status" value="1"/>
</dbReference>
<keyword evidence="7" id="KW-0333">Golgi apparatus</keyword>
<dbReference type="Pfam" id="PF00025">
    <property type="entry name" value="Arf"/>
    <property type="match status" value="1"/>
</dbReference>
<dbReference type="STRING" id="42155.A0A0R3QS49"/>
<dbReference type="PANTHER" id="PTHR45697">
    <property type="entry name" value="ADP-RIBOSYLATION FACTOR-LIKE PROTEIN 2-RELATED"/>
    <property type="match status" value="1"/>
</dbReference>
<accession>A0A0R3QS49</accession>
<keyword evidence="15" id="KW-1185">Reference proteome</keyword>
<proteinExistence type="inferred from homology"/>
<dbReference type="AlphaFoldDB" id="A0A0R3QS49"/>
<comment type="similarity">
    <text evidence="2 13">Belongs to the small GTPase superfamily. Arf family.</text>
</comment>
<keyword evidence="12" id="KW-0479">Metal-binding</keyword>
<gene>
    <name evidence="14" type="ORF">BTMF_LOCUS8583</name>
</gene>
<evidence type="ECO:0000256" key="7">
    <source>
        <dbReference type="ARBA" id="ARBA00023034"/>
    </source>
</evidence>
<dbReference type="InterPro" id="IPR005225">
    <property type="entry name" value="Small_GTP-bd"/>
</dbReference>
<organism evidence="16">
    <name type="scientific">Brugia timori</name>
    <dbReference type="NCBI Taxonomy" id="42155"/>
    <lineage>
        <taxon>Eukaryota</taxon>
        <taxon>Metazoa</taxon>
        <taxon>Ecdysozoa</taxon>
        <taxon>Nematoda</taxon>
        <taxon>Chromadorea</taxon>
        <taxon>Rhabditida</taxon>
        <taxon>Spirurina</taxon>
        <taxon>Spiruromorpha</taxon>
        <taxon>Filarioidea</taxon>
        <taxon>Onchocercidae</taxon>
        <taxon>Brugia</taxon>
    </lineage>
</organism>
<reference evidence="16" key="1">
    <citation type="submission" date="2017-02" db="UniProtKB">
        <authorList>
            <consortium name="WormBaseParasite"/>
        </authorList>
    </citation>
    <scope>IDENTIFICATION</scope>
</reference>
<evidence type="ECO:0000313" key="16">
    <source>
        <dbReference type="WBParaSite" id="BTMF_0001055101-mRNA-1"/>
    </source>
</evidence>
<name>A0A0R3QS49_9BILA</name>
<evidence type="ECO:0000256" key="12">
    <source>
        <dbReference type="PIRSR" id="PIRSR606689-2"/>
    </source>
</evidence>
<dbReference type="SMART" id="SM00178">
    <property type="entry name" value="SAR"/>
    <property type="match status" value="1"/>
</dbReference>
<keyword evidence="6" id="KW-0653">Protein transport</keyword>
<evidence type="ECO:0000256" key="8">
    <source>
        <dbReference type="ARBA" id="ARBA00023134"/>
    </source>
</evidence>
<feature type="binding site" evidence="12">
    <location>
        <position position="48"/>
    </location>
    <ligand>
        <name>Mg(2+)</name>
        <dbReference type="ChEBI" id="CHEBI:18420"/>
    </ligand>
</feature>
<evidence type="ECO:0000256" key="11">
    <source>
        <dbReference type="PIRSR" id="PIRSR606689-1"/>
    </source>
</evidence>
<dbReference type="WBParaSite" id="BTMF_0001055101-mRNA-1">
    <property type="protein sequence ID" value="BTMF_0001055101-mRNA-1"/>
    <property type="gene ID" value="BTMF_0001055101"/>
</dbReference>
<dbReference type="GO" id="GO:0046872">
    <property type="term" value="F:metal ion binding"/>
    <property type="evidence" value="ECO:0007669"/>
    <property type="project" value="UniProtKB-KW"/>
</dbReference>
<feature type="binding site" evidence="11">
    <location>
        <begin position="41"/>
        <end position="48"/>
    </location>
    <ligand>
        <name>GTP</name>
        <dbReference type="ChEBI" id="CHEBI:37565"/>
    </ligand>
</feature>
<reference evidence="14 15" key="2">
    <citation type="submission" date="2018-11" db="EMBL/GenBank/DDBJ databases">
        <authorList>
            <consortium name="Pathogen Informatics"/>
        </authorList>
    </citation>
    <scope>NUCLEOTIDE SEQUENCE [LARGE SCALE GENOMIC DNA]</scope>
</reference>
<evidence type="ECO:0000256" key="4">
    <source>
        <dbReference type="ARBA" id="ARBA00022707"/>
    </source>
</evidence>
<evidence type="ECO:0000313" key="15">
    <source>
        <dbReference type="Proteomes" id="UP000280834"/>
    </source>
</evidence>
<evidence type="ECO:0000256" key="5">
    <source>
        <dbReference type="ARBA" id="ARBA00022741"/>
    </source>
</evidence>
<dbReference type="NCBIfam" id="TIGR00231">
    <property type="entry name" value="small_GTP"/>
    <property type="match status" value="1"/>
</dbReference>
<evidence type="ECO:0000256" key="2">
    <source>
        <dbReference type="ARBA" id="ARBA00010290"/>
    </source>
</evidence>
<sequence>MCWVNCNKPSQLFPHCLQGLLGLIRKFKNQPGKEFRILLLGLDNAGKTTILKNLASEDIKHITPTQGFNIKSVVSDDVKLNVWDIGGQRKIRPYWKNYFENTDILIYVIDSCDRKRFDETGMELFELLDEEKLKNVPLLVYANKQDLATAAKANEIAEGLHLLSIRDRSWQIQACSAVTGEGWDGLDLKEFTTTTEKAEIASSVWGCYEI</sequence>
<dbReference type="CDD" id="cd04155">
    <property type="entry name" value="Arl3"/>
    <property type="match status" value="1"/>
</dbReference>
<protein>
    <recommendedName>
        <fullName evidence="10">ADP-ribosylation factor-like protein 3</fullName>
    </recommendedName>
</protein>
<keyword evidence="4" id="KW-0519">Myristate</keyword>
<evidence type="ECO:0000256" key="6">
    <source>
        <dbReference type="ARBA" id="ARBA00022927"/>
    </source>
</evidence>
<dbReference type="EMBL" id="UZAG01016491">
    <property type="protein sequence ID" value="VDO28710.1"/>
    <property type="molecule type" value="Genomic_DNA"/>
</dbReference>
<dbReference type="InterPro" id="IPR044612">
    <property type="entry name" value="ARL2/3"/>
</dbReference>
<evidence type="ECO:0000256" key="3">
    <source>
        <dbReference type="ARBA" id="ARBA00022448"/>
    </source>
</evidence>
<evidence type="ECO:0000256" key="9">
    <source>
        <dbReference type="ARBA" id="ARBA00023288"/>
    </source>
</evidence>
<evidence type="ECO:0000313" key="14">
    <source>
        <dbReference type="EMBL" id="VDO28710.1"/>
    </source>
</evidence>